<keyword evidence="3 6" id="KW-0812">Transmembrane</keyword>
<comment type="subcellular location">
    <subcellularLocation>
        <location evidence="1">Cell membrane</location>
        <topology evidence="1">Multi-pass membrane protein</topology>
    </subcellularLocation>
</comment>
<keyword evidence="2" id="KW-1003">Cell membrane</keyword>
<dbReference type="InterPro" id="IPR051311">
    <property type="entry name" value="DedA_domain"/>
</dbReference>
<evidence type="ECO:0000313" key="8">
    <source>
        <dbReference type="EMBL" id="MCP9612231.1"/>
    </source>
</evidence>
<dbReference type="Pfam" id="PF09335">
    <property type="entry name" value="VTT_dom"/>
    <property type="match status" value="1"/>
</dbReference>
<feature type="transmembrane region" description="Helical" evidence="6">
    <location>
        <begin position="52"/>
        <end position="77"/>
    </location>
</feature>
<name>A0ABT1MLT7_9BACT</name>
<dbReference type="Proteomes" id="UP001205603">
    <property type="component" value="Unassembled WGS sequence"/>
</dbReference>
<proteinExistence type="predicted"/>
<organism evidence="8 9">
    <name type="scientific">Coprobacter tertius</name>
    <dbReference type="NCBI Taxonomy" id="2944915"/>
    <lineage>
        <taxon>Bacteria</taxon>
        <taxon>Pseudomonadati</taxon>
        <taxon>Bacteroidota</taxon>
        <taxon>Bacteroidia</taxon>
        <taxon>Bacteroidales</taxon>
        <taxon>Barnesiellaceae</taxon>
        <taxon>Coprobacter</taxon>
    </lineage>
</organism>
<feature type="transmembrane region" description="Helical" evidence="6">
    <location>
        <begin position="185"/>
        <end position="202"/>
    </location>
</feature>
<feature type="transmembrane region" description="Helical" evidence="6">
    <location>
        <begin position="14"/>
        <end position="32"/>
    </location>
</feature>
<sequence>MESLSFIQWCLDHLNYWTITLLMTIESSFIPFPSEIVVPPAAYKAAAGGLNIYLVVLFSTLGACIGALINYFLALWVGRPLVYKFANSRIGHMCLIDEAKVIKAEKYFDENGRISTFIGRLVPAVRQLISIPAGLARMRLSTFLLYTALGAGLWNSILAAIGYYLESVVPQDQLMSRVAEYSHELSYVFIGIAVIVVVFLVYKGMKKRK</sequence>
<evidence type="ECO:0000256" key="2">
    <source>
        <dbReference type="ARBA" id="ARBA00022475"/>
    </source>
</evidence>
<evidence type="ECO:0000256" key="1">
    <source>
        <dbReference type="ARBA" id="ARBA00004651"/>
    </source>
</evidence>
<evidence type="ECO:0000313" key="9">
    <source>
        <dbReference type="Proteomes" id="UP001205603"/>
    </source>
</evidence>
<evidence type="ECO:0000256" key="4">
    <source>
        <dbReference type="ARBA" id="ARBA00022989"/>
    </source>
</evidence>
<dbReference type="RefSeq" id="WP_255027518.1">
    <property type="nucleotide sequence ID" value="NZ_JANDHW010000007.1"/>
</dbReference>
<comment type="caution">
    <text evidence="8">The sequence shown here is derived from an EMBL/GenBank/DDBJ whole genome shotgun (WGS) entry which is preliminary data.</text>
</comment>
<dbReference type="PANTHER" id="PTHR42709">
    <property type="entry name" value="ALKALINE PHOSPHATASE LIKE PROTEIN"/>
    <property type="match status" value="1"/>
</dbReference>
<dbReference type="PANTHER" id="PTHR42709:SF6">
    <property type="entry name" value="UNDECAPRENYL PHOSPHATE TRANSPORTER A"/>
    <property type="match status" value="1"/>
</dbReference>
<evidence type="ECO:0000256" key="3">
    <source>
        <dbReference type="ARBA" id="ARBA00022692"/>
    </source>
</evidence>
<keyword evidence="9" id="KW-1185">Reference proteome</keyword>
<feature type="domain" description="VTT" evidence="7">
    <location>
        <begin position="39"/>
        <end position="163"/>
    </location>
</feature>
<accession>A0ABT1MLT7</accession>
<evidence type="ECO:0000259" key="7">
    <source>
        <dbReference type="Pfam" id="PF09335"/>
    </source>
</evidence>
<protein>
    <submittedName>
        <fullName evidence="8">DedA family protein</fullName>
    </submittedName>
</protein>
<dbReference type="InterPro" id="IPR032816">
    <property type="entry name" value="VTT_dom"/>
</dbReference>
<keyword evidence="5 6" id="KW-0472">Membrane</keyword>
<gene>
    <name evidence="8" type="ORF">NMU02_09015</name>
</gene>
<feature type="transmembrane region" description="Helical" evidence="6">
    <location>
        <begin position="143"/>
        <end position="165"/>
    </location>
</feature>
<dbReference type="EMBL" id="JANDHW010000007">
    <property type="protein sequence ID" value="MCP9612231.1"/>
    <property type="molecule type" value="Genomic_DNA"/>
</dbReference>
<keyword evidence="4 6" id="KW-1133">Transmembrane helix</keyword>
<reference evidence="8 9" key="1">
    <citation type="submission" date="2022-07" db="EMBL/GenBank/DDBJ databases">
        <title>Fecal culturing of patients with breast cancer.</title>
        <authorList>
            <person name="Teng N.M.Y."/>
            <person name="Kiu R."/>
            <person name="Evans R."/>
            <person name="Baker D.J."/>
            <person name="Zenner C."/>
            <person name="Robinson S.D."/>
            <person name="Hall L.J."/>
        </authorList>
    </citation>
    <scope>NUCLEOTIDE SEQUENCE [LARGE SCALE GENOMIC DNA]</scope>
    <source>
        <strain evidence="8 9">LH1063</strain>
    </source>
</reference>
<evidence type="ECO:0000256" key="6">
    <source>
        <dbReference type="SAM" id="Phobius"/>
    </source>
</evidence>
<evidence type="ECO:0000256" key="5">
    <source>
        <dbReference type="ARBA" id="ARBA00023136"/>
    </source>
</evidence>